<keyword evidence="9" id="KW-1185">Reference proteome</keyword>
<dbReference type="OrthoDB" id="9784165at2"/>
<keyword evidence="1 6" id="KW-0813">Transport</keyword>
<keyword evidence="6" id="KW-1278">Translocase</keyword>
<comment type="similarity">
    <text evidence="6">Belongs to the RnfG family.</text>
</comment>
<evidence type="ECO:0000256" key="6">
    <source>
        <dbReference type="HAMAP-Rule" id="MF_00479"/>
    </source>
</evidence>
<keyword evidence="2 6" id="KW-0597">Phosphoprotein</keyword>
<dbReference type="EC" id="7.-.-.-" evidence="6"/>
<name>A0A4V6PUJ3_9GAMM</name>
<keyword evidence="6" id="KW-0472">Membrane</keyword>
<dbReference type="PIRSF" id="PIRSF006091">
    <property type="entry name" value="E_trnsport_RnfG"/>
    <property type="match status" value="1"/>
</dbReference>
<comment type="subunit">
    <text evidence="6">The complex is composed of six subunits: RnfA, RnfB, RnfC, RnfD, RnfE and RnfG.</text>
</comment>
<dbReference type="GO" id="GO:0005886">
    <property type="term" value="C:plasma membrane"/>
    <property type="evidence" value="ECO:0007669"/>
    <property type="project" value="UniProtKB-SubCell"/>
</dbReference>
<dbReference type="NCBIfam" id="NF002519">
    <property type="entry name" value="PRK01908.1"/>
    <property type="match status" value="1"/>
</dbReference>
<keyword evidence="4 6" id="KW-0288">FMN</keyword>
<feature type="domain" description="FMN-binding" evidence="7">
    <location>
        <begin position="101"/>
        <end position="193"/>
    </location>
</feature>
<keyword evidence="6" id="KW-0997">Cell inner membrane</keyword>
<comment type="function">
    <text evidence="6">Part of a membrane-bound complex that couples electron transfer with translocation of ions across the membrane.</text>
</comment>
<keyword evidence="6" id="KW-1003">Cell membrane</keyword>
<sequence>MANKSMQKNGLLLALFAIIATFLVLAVEALTADRIKQQLREQTLRSLNEIVAPELHDNDLYQSCRLLQADALGSSQPQPLYRAFVNQQPSALAAEIVAPNGYSGAIRLLVAIKPDGEVLGVRTLEHKETPGLGDKIETNKSDWIYSFAGKVVRSEEDDRWAVQRDGGMFDQFTGATITPRAVVQAVKRATLYLNEHSERLFTQALPQCQATAENNATEANYE</sequence>
<evidence type="ECO:0000259" key="7">
    <source>
        <dbReference type="SMART" id="SM00900"/>
    </source>
</evidence>
<keyword evidence="6" id="KW-1133">Transmembrane helix</keyword>
<dbReference type="InterPro" id="IPR010209">
    <property type="entry name" value="Ion_transpt_RnfG/RsxG"/>
</dbReference>
<accession>A0A4V6PUJ3</accession>
<evidence type="ECO:0000256" key="1">
    <source>
        <dbReference type="ARBA" id="ARBA00022448"/>
    </source>
</evidence>
<dbReference type="AlphaFoldDB" id="A0A4V6PUJ3"/>
<dbReference type="InterPro" id="IPR007329">
    <property type="entry name" value="FMN-bd"/>
</dbReference>
<evidence type="ECO:0000256" key="5">
    <source>
        <dbReference type="ARBA" id="ARBA00022982"/>
    </source>
</evidence>
<dbReference type="EMBL" id="SNXI01000012">
    <property type="protein sequence ID" value="TDP31612.1"/>
    <property type="molecule type" value="Genomic_DNA"/>
</dbReference>
<dbReference type="GO" id="GO:0009055">
    <property type="term" value="F:electron transfer activity"/>
    <property type="evidence" value="ECO:0007669"/>
    <property type="project" value="InterPro"/>
</dbReference>
<dbReference type="Pfam" id="PF04205">
    <property type="entry name" value="FMN_bind"/>
    <property type="match status" value="1"/>
</dbReference>
<reference evidence="8 9" key="1">
    <citation type="submission" date="2019-03" db="EMBL/GenBank/DDBJ databases">
        <title>Freshwater and sediment microbial communities from various areas in North America, analyzing microbe dynamics in response to fracking.</title>
        <authorList>
            <person name="Lamendella R."/>
        </authorList>
    </citation>
    <scope>NUCLEOTIDE SEQUENCE [LARGE SCALE GENOMIC DNA]</scope>
    <source>
        <strain evidence="8 9">18_TX</strain>
    </source>
</reference>
<feature type="modified residue" description="FMN phosphoryl threonine" evidence="6">
    <location>
        <position position="176"/>
    </location>
</feature>
<evidence type="ECO:0000313" key="9">
    <source>
        <dbReference type="Proteomes" id="UP000295531"/>
    </source>
</evidence>
<dbReference type="PANTHER" id="PTHR36118:SF1">
    <property type="entry name" value="ION-TRANSLOCATING OXIDOREDUCTASE COMPLEX SUBUNIT G"/>
    <property type="match status" value="1"/>
</dbReference>
<dbReference type="SMART" id="SM00900">
    <property type="entry name" value="FMN_bind"/>
    <property type="match status" value="1"/>
</dbReference>
<evidence type="ECO:0000313" key="8">
    <source>
        <dbReference type="EMBL" id="TDP31612.1"/>
    </source>
</evidence>
<organism evidence="8 9">
    <name type="scientific">Idiomarina aquatica</name>
    <dbReference type="NCBI Taxonomy" id="1327752"/>
    <lineage>
        <taxon>Bacteria</taxon>
        <taxon>Pseudomonadati</taxon>
        <taxon>Pseudomonadota</taxon>
        <taxon>Gammaproteobacteria</taxon>
        <taxon>Alteromonadales</taxon>
        <taxon>Idiomarinaceae</taxon>
        <taxon>Idiomarina</taxon>
    </lineage>
</organism>
<protein>
    <recommendedName>
        <fullName evidence="6">Ion-translocating oxidoreductase complex subunit G</fullName>
        <ecNumber evidence="6">7.-.-.-</ecNumber>
    </recommendedName>
    <alternativeName>
        <fullName evidence="6">Rnf electron transport complex subunit G</fullName>
    </alternativeName>
</protein>
<dbReference type="HAMAP" id="MF_00479">
    <property type="entry name" value="RsxG_RnfG"/>
    <property type="match status" value="1"/>
</dbReference>
<dbReference type="GO" id="GO:0010181">
    <property type="term" value="F:FMN binding"/>
    <property type="evidence" value="ECO:0007669"/>
    <property type="project" value="InterPro"/>
</dbReference>
<proteinExistence type="inferred from homology"/>
<keyword evidence="6" id="KW-0812">Transmembrane</keyword>
<gene>
    <name evidence="6" type="primary">rnfG</name>
    <name evidence="8" type="ORF">DEU29_1125</name>
</gene>
<comment type="caution">
    <text evidence="8">The sequence shown here is derived from an EMBL/GenBank/DDBJ whole genome shotgun (WGS) entry which is preliminary data.</text>
</comment>
<evidence type="ECO:0000256" key="4">
    <source>
        <dbReference type="ARBA" id="ARBA00022643"/>
    </source>
</evidence>
<dbReference type="Proteomes" id="UP000295531">
    <property type="component" value="Unassembled WGS sequence"/>
</dbReference>
<evidence type="ECO:0000256" key="3">
    <source>
        <dbReference type="ARBA" id="ARBA00022630"/>
    </source>
</evidence>
<comment type="cofactor">
    <cofactor evidence="6">
        <name>FMN</name>
        <dbReference type="ChEBI" id="CHEBI:58210"/>
    </cofactor>
</comment>
<comment type="subcellular location">
    <subcellularLocation>
        <location evidence="6">Cell inner membrane</location>
        <topology evidence="6">Single-pass membrane protein</topology>
    </subcellularLocation>
</comment>
<dbReference type="RefSeq" id="WP_133540064.1">
    <property type="nucleotide sequence ID" value="NZ_SNXI01000012.1"/>
</dbReference>
<dbReference type="NCBIfam" id="TIGR01947">
    <property type="entry name" value="rnfG"/>
    <property type="match status" value="1"/>
</dbReference>
<dbReference type="PANTHER" id="PTHR36118">
    <property type="entry name" value="ION-TRANSLOCATING OXIDOREDUCTASE COMPLEX SUBUNIT G"/>
    <property type="match status" value="1"/>
</dbReference>
<keyword evidence="5 6" id="KW-0249">Electron transport</keyword>
<dbReference type="GO" id="GO:0022900">
    <property type="term" value="P:electron transport chain"/>
    <property type="evidence" value="ECO:0007669"/>
    <property type="project" value="UniProtKB-UniRule"/>
</dbReference>
<keyword evidence="3 6" id="KW-0285">Flavoprotein</keyword>
<evidence type="ECO:0000256" key="2">
    <source>
        <dbReference type="ARBA" id="ARBA00022553"/>
    </source>
</evidence>